<dbReference type="EMBL" id="JAPQKO010000002">
    <property type="protein sequence ID" value="KAJ5179184.1"/>
    <property type="molecule type" value="Genomic_DNA"/>
</dbReference>
<protein>
    <recommendedName>
        <fullName evidence="5">Selenoprotein W-like protein</fullName>
    </recommendedName>
</protein>
<name>A0A9W9LVZ7_9EURO</name>
<dbReference type="PANTHER" id="PTHR36417:SF2">
    <property type="entry name" value="SELENOPROTEIN DOMAIN PROTEIN (AFU_ORTHOLOGUE AFUA_1G05220)"/>
    <property type="match status" value="1"/>
</dbReference>
<reference evidence="3" key="2">
    <citation type="journal article" date="2023" name="IMA Fungus">
        <title>Comparative genomic study of the Penicillium genus elucidates a diverse pangenome and 15 lateral gene transfer events.</title>
        <authorList>
            <person name="Petersen C."/>
            <person name="Sorensen T."/>
            <person name="Nielsen M.R."/>
            <person name="Sondergaard T.E."/>
            <person name="Sorensen J.L."/>
            <person name="Fitzpatrick D.A."/>
            <person name="Frisvad J.C."/>
            <person name="Nielsen K.L."/>
        </authorList>
    </citation>
    <scope>NUCLEOTIDE SEQUENCE</scope>
    <source>
        <strain evidence="3">IBT 21917</strain>
    </source>
</reference>
<proteinExistence type="predicted"/>
<evidence type="ECO:0000256" key="2">
    <source>
        <dbReference type="SAM" id="MobiDB-lite"/>
    </source>
</evidence>
<dbReference type="Pfam" id="PF10262">
    <property type="entry name" value="Rdx"/>
    <property type="match status" value="1"/>
</dbReference>
<dbReference type="Proteomes" id="UP001146351">
    <property type="component" value="Unassembled WGS sequence"/>
</dbReference>
<evidence type="ECO:0000256" key="1">
    <source>
        <dbReference type="ARBA" id="ARBA00023284"/>
    </source>
</evidence>
<feature type="region of interest" description="Disordered" evidence="2">
    <location>
        <begin position="121"/>
        <end position="142"/>
    </location>
</feature>
<dbReference type="SUPFAM" id="SSF52833">
    <property type="entry name" value="Thioredoxin-like"/>
    <property type="match status" value="1"/>
</dbReference>
<dbReference type="PANTHER" id="PTHR36417">
    <property type="entry name" value="SELENOPROTEIN DOMAIN PROTEIN (AFU_ORTHOLOGUE AFUA_1G05220)"/>
    <property type="match status" value="1"/>
</dbReference>
<organism evidence="3 4">
    <name type="scientific">Penicillium capsulatum</name>
    <dbReference type="NCBI Taxonomy" id="69766"/>
    <lineage>
        <taxon>Eukaryota</taxon>
        <taxon>Fungi</taxon>
        <taxon>Dikarya</taxon>
        <taxon>Ascomycota</taxon>
        <taxon>Pezizomycotina</taxon>
        <taxon>Eurotiomycetes</taxon>
        <taxon>Eurotiomycetidae</taxon>
        <taxon>Eurotiales</taxon>
        <taxon>Aspergillaceae</taxon>
        <taxon>Penicillium</taxon>
    </lineage>
</organism>
<comment type="caution">
    <text evidence="3">The sequence shown here is derived from an EMBL/GenBank/DDBJ whole genome shotgun (WGS) entry which is preliminary data.</text>
</comment>
<feature type="compositionally biased region" description="Basic and acidic residues" evidence="2">
    <location>
        <begin position="121"/>
        <end position="135"/>
    </location>
</feature>
<keyword evidence="1" id="KW-0676">Redox-active center</keyword>
<feature type="region of interest" description="Disordered" evidence="2">
    <location>
        <begin position="1"/>
        <end position="23"/>
    </location>
</feature>
<gene>
    <name evidence="3" type="ORF">N7492_002394</name>
</gene>
<dbReference type="Gene3D" id="3.40.30.10">
    <property type="entry name" value="Glutaredoxin"/>
    <property type="match status" value="1"/>
</dbReference>
<evidence type="ECO:0000313" key="4">
    <source>
        <dbReference type="Proteomes" id="UP001146351"/>
    </source>
</evidence>
<accession>A0A9W9LVZ7</accession>
<evidence type="ECO:0008006" key="5">
    <source>
        <dbReference type="Google" id="ProtNLM"/>
    </source>
</evidence>
<evidence type="ECO:0000313" key="3">
    <source>
        <dbReference type="EMBL" id="KAJ5179184.1"/>
    </source>
</evidence>
<dbReference type="InterPro" id="IPR011893">
    <property type="entry name" value="Selenoprotein_Rdx-typ"/>
</dbReference>
<dbReference type="OrthoDB" id="60822at2759"/>
<keyword evidence="4" id="KW-1185">Reference proteome</keyword>
<dbReference type="AlphaFoldDB" id="A0A9W9LVZ7"/>
<sequence length="157" mass="16821">MATPAQSTGASSPSAPSGPESTAMGRVHLPRITIQFCTQCRWMLRAAYFAQELLSTFNTDLGEVALVPKTGGIFTVTIFHGQASAEGEILWDRKRDGGFPEVKALKSLVRNVIAPDRDLGHTDRALKKNQAEDGKVSGTEKAQKEVLGKTCDDCAGS</sequence>
<dbReference type="InterPro" id="IPR036249">
    <property type="entry name" value="Thioredoxin-like_sf"/>
</dbReference>
<reference evidence="3" key="1">
    <citation type="submission" date="2022-11" db="EMBL/GenBank/DDBJ databases">
        <authorList>
            <person name="Petersen C."/>
        </authorList>
    </citation>
    <scope>NUCLEOTIDE SEQUENCE</scope>
    <source>
        <strain evidence="3">IBT 21917</strain>
    </source>
</reference>
<dbReference type="NCBIfam" id="TIGR02174">
    <property type="entry name" value="CXXU_selWTH"/>
    <property type="match status" value="1"/>
</dbReference>